<dbReference type="GO" id="GO:0016853">
    <property type="term" value="F:isomerase activity"/>
    <property type="evidence" value="ECO:0007669"/>
    <property type="project" value="UniProtKB-KW"/>
</dbReference>
<dbReference type="InterPro" id="IPR050312">
    <property type="entry name" value="IolE/XylAMocC-like"/>
</dbReference>
<dbReference type="Pfam" id="PF01261">
    <property type="entry name" value="AP_endonuc_2"/>
    <property type="match status" value="1"/>
</dbReference>
<dbReference type="InterPro" id="IPR036237">
    <property type="entry name" value="Xyl_isomerase-like_sf"/>
</dbReference>
<dbReference type="SUPFAM" id="SSF51658">
    <property type="entry name" value="Xylose isomerase-like"/>
    <property type="match status" value="1"/>
</dbReference>
<keyword evidence="3" id="KW-1185">Reference proteome</keyword>
<evidence type="ECO:0000313" key="2">
    <source>
        <dbReference type="EMBL" id="ROQ24166.1"/>
    </source>
</evidence>
<reference evidence="2 3" key="1">
    <citation type="submission" date="2018-11" db="EMBL/GenBank/DDBJ databases">
        <title>Genomic Encyclopedia of Type Strains, Phase IV (KMG-IV): sequencing the most valuable type-strain genomes for metagenomic binning, comparative biology and taxonomic classification.</title>
        <authorList>
            <person name="Goeker M."/>
        </authorList>
    </citation>
    <scope>NUCLEOTIDE SEQUENCE [LARGE SCALE GENOMIC DNA]</scope>
    <source>
        <strain evidence="2 3">DSM 21945</strain>
    </source>
</reference>
<dbReference type="RefSeq" id="WP_123421936.1">
    <property type="nucleotide sequence ID" value="NZ_RJUL01000007.1"/>
</dbReference>
<dbReference type="AlphaFoldDB" id="A0A3N1PHX5"/>
<organism evidence="2 3">
    <name type="scientific">Gallaecimonas pentaromativorans</name>
    <dbReference type="NCBI Taxonomy" id="584787"/>
    <lineage>
        <taxon>Bacteria</taxon>
        <taxon>Pseudomonadati</taxon>
        <taxon>Pseudomonadota</taxon>
        <taxon>Gammaproteobacteria</taxon>
        <taxon>Enterobacterales</taxon>
        <taxon>Gallaecimonadaceae</taxon>
        <taxon>Gallaecimonas</taxon>
    </lineage>
</organism>
<dbReference type="PANTHER" id="PTHR12110">
    <property type="entry name" value="HYDROXYPYRUVATE ISOMERASE"/>
    <property type="match status" value="1"/>
</dbReference>
<dbReference type="STRING" id="584787.GCA_001247655_00756"/>
<sequence length="272" mass="30125">MTIGVCTWTLGTRDLDEIMQTAAELAFDAVQYCEDLDRYSPQQVAKAAARHQLAIIAVDPFHCRPPSQAQATVQGALRFYQGAIDFAAALGEGIPVCLQGLSTWLVNEEGDQQRWDALVNACKSLLAYAAERSVPLLFELCNRYEVPMMHNTGDYQRLVRALGQPGLGLLLDSFHMNIEEEHDPVQVLRHFAADTGIYHISDSNRGGIGTGHLDFVSQFRALYQGGFRGAVAVEVVLPHLGPSNPPRNAEERQQLAGQLRRSVRVWRDLASR</sequence>
<gene>
    <name evidence="2" type="ORF">EDC28_10747</name>
</gene>
<dbReference type="InterPro" id="IPR013022">
    <property type="entry name" value="Xyl_isomerase-like_TIM-brl"/>
</dbReference>
<keyword evidence="2" id="KW-0413">Isomerase</keyword>
<evidence type="ECO:0000259" key="1">
    <source>
        <dbReference type="Pfam" id="PF01261"/>
    </source>
</evidence>
<accession>A0A3N1PHX5</accession>
<feature type="domain" description="Xylose isomerase-like TIM barrel" evidence="1">
    <location>
        <begin position="20"/>
        <end position="251"/>
    </location>
</feature>
<dbReference type="Gene3D" id="3.20.20.150">
    <property type="entry name" value="Divalent-metal-dependent TIM barrel enzymes"/>
    <property type="match status" value="1"/>
</dbReference>
<evidence type="ECO:0000313" key="3">
    <source>
        <dbReference type="Proteomes" id="UP000268033"/>
    </source>
</evidence>
<protein>
    <submittedName>
        <fullName evidence="2">Sugar phosphate isomerase/epimerase</fullName>
    </submittedName>
</protein>
<proteinExistence type="predicted"/>
<dbReference type="Proteomes" id="UP000268033">
    <property type="component" value="Unassembled WGS sequence"/>
</dbReference>
<comment type="caution">
    <text evidence="2">The sequence shown here is derived from an EMBL/GenBank/DDBJ whole genome shotgun (WGS) entry which is preliminary data.</text>
</comment>
<name>A0A3N1PHX5_9GAMM</name>
<dbReference type="EMBL" id="RJUL01000007">
    <property type="protein sequence ID" value="ROQ24166.1"/>
    <property type="molecule type" value="Genomic_DNA"/>
</dbReference>
<dbReference type="PANTHER" id="PTHR12110:SF21">
    <property type="entry name" value="XYLOSE ISOMERASE-LIKE TIM BARREL DOMAIN-CONTAINING PROTEIN"/>
    <property type="match status" value="1"/>
</dbReference>